<evidence type="ECO:0000256" key="1">
    <source>
        <dbReference type="SAM" id="Phobius"/>
    </source>
</evidence>
<dbReference type="KEGG" id="asun:KG104_14565"/>
<dbReference type="RefSeq" id="WP_146067196.1">
    <property type="nucleotide sequence ID" value="NZ_CP076456.1"/>
</dbReference>
<gene>
    <name evidence="2" type="ORF">KG104_14565</name>
</gene>
<keyword evidence="1" id="KW-0812">Transmembrane</keyword>
<protein>
    <recommendedName>
        <fullName evidence="4">Permease</fullName>
    </recommendedName>
</protein>
<feature type="transmembrane region" description="Helical" evidence="1">
    <location>
        <begin position="29"/>
        <end position="47"/>
    </location>
</feature>
<feature type="transmembrane region" description="Helical" evidence="1">
    <location>
        <begin position="79"/>
        <end position="99"/>
    </location>
</feature>
<evidence type="ECO:0000313" key="2">
    <source>
        <dbReference type="EMBL" id="QWQ35677.1"/>
    </source>
</evidence>
<keyword evidence="3" id="KW-1185">Reference proteome</keyword>
<name>A0A975PFA4_9MICC</name>
<feature type="transmembrane region" description="Helical" evidence="1">
    <location>
        <begin position="111"/>
        <end position="129"/>
    </location>
</feature>
<keyword evidence="1" id="KW-0472">Membrane</keyword>
<feature type="transmembrane region" description="Helical" evidence="1">
    <location>
        <begin position="54"/>
        <end position="73"/>
    </location>
</feature>
<dbReference type="AlphaFoldDB" id="A0A975PFA4"/>
<keyword evidence="1" id="KW-1133">Transmembrane helix</keyword>
<feature type="transmembrane region" description="Helical" evidence="1">
    <location>
        <begin position="141"/>
        <end position="159"/>
    </location>
</feature>
<reference evidence="2" key="1">
    <citation type="submission" date="2021-06" db="EMBL/GenBank/DDBJ databases">
        <title>Novel species in genus Arthrobacter.</title>
        <authorList>
            <person name="Zhang G."/>
        </authorList>
    </citation>
    <scope>NUCLEOTIDE SEQUENCE</scope>
    <source>
        <strain evidence="2">Zg-ZUI122</strain>
    </source>
</reference>
<sequence length="249" mass="24265">MKLWSVAVLAAAALIGIVGASYWSVGAVAVVTGILCIVVGIGWPHLLDVPAKKTQGAVLALAGAAACAAALVAPSTALLTWLPGVAAVGVGAIFLIQLLRGTGQAHRLESTIGNIAGVLLTVMGSGWVAADRLAGADGSPAGLTISAAGILAALAVSLIPLPDRITAPLGVAAGALAGALAGVLQPEAGVHAAAAALMGAAGAAVVMAVRRLILSRDDISTRRGRLALALAPIVALGSVVYFLASLLVP</sequence>
<feature type="transmembrane region" description="Helical" evidence="1">
    <location>
        <begin position="166"/>
        <end position="184"/>
    </location>
</feature>
<organism evidence="2 3">
    <name type="scientific">Arthrobacter sunyaminii</name>
    <dbReference type="NCBI Taxonomy" id="2816859"/>
    <lineage>
        <taxon>Bacteria</taxon>
        <taxon>Bacillati</taxon>
        <taxon>Actinomycetota</taxon>
        <taxon>Actinomycetes</taxon>
        <taxon>Micrococcales</taxon>
        <taxon>Micrococcaceae</taxon>
        <taxon>Arthrobacter</taxon>
    </lineage>
</organism>
<evidence type="ECO:0008006" key="4">
    <source>
        <dbReference type="Google" id="ProtNLM"/>
    </source>
</evidence>
<dbReference type="EMBL" id="CP076456">
    <property type="protein sequence ID" value="QWQ35677.1"/>
    <property type="molecule type" value="Genomic_DNA"/>
</dbReference>
<dbReference type="Proteomes" id="UP000680588">
    <property type="component" value="Chromosome"/>
</dbReference>
<evidence type="ECO:0000313" key="3">
    <source>
        <dbReference type="Proteomes" id="UP000680588"/>
    </source>
</evidence>
<accession>A0A975PFA4</accession>
<feature type="transmembrane region" description="Helical" evidence="1">
    <location>
        <begin position="190"/>
        <end position="214"/>
    </location>
</feature>
<proteinExistence type="predicted"/>
<feature type="transmembrane region" description="Helical" evidence="1">
    <location>
        <begin position="226"/>
        <end position="248"/>
    </location>
</feature>